<dbReference type="InterPro" id="IPR023393">
    <property type="entry name" value="START-like_dom_sf"/>
</dbReference>
<sequence length="153" mass="16958">MATPVLESSVVIDAPIEKVWSVVSDLEDMGNRSPQCKKVFVFGGPIKEGTRMLNINKQGWRVWPTNTKVIEFKENERIAFRVAENHTVWSFTLVPEDGKVTVVERREAAGGKTTPVSSFLVGALLGGNEDFERGLLVGMKQTLSHIKTESEAK</sequence>
<accession>A0AA90NFS7</accession>
<dbReference type="Proteomes" id="UP001178281">
    <property type="component" value="Unassembled WGS sequence"/>
</dbReference>
<comment type="caution">
    <text evidence="1">The sequence shown here is derived from an EMBL/GenBank/DDBJ whole genome shotgun (WGS) entry which is preliminary data.</text>
</comment>
<reference evidence="1" key="1">
    <citation type="submission" date="2023-08" db="EMBL/GenBank/DDBJ databases">
        <title>The draft genome of Tsukamurella strandjordii strain 050030.</title>
        <authorList>
            <person name="Zhao F."/>
            <person name="Feng Y."/>
            <person name="Zong Z."/>
        </authorList>
    </citation>
    <scope>NUCLEOTIDE SEQUENCE</scope>
    <source>
        <strain evidence="1">050030</strain>
    </source>
</reference>
<evidence type="ECO:0000313" key="1">
    <source>
        <dbReference type="EMBL" id="MDP0398353.1"/>
    </source>
</evidence>
<evidence type="ECO:0000313" key="2">
    <source>
        <dbReference type="Proteomes" id="UP001178281"/>
    </source>
</evidence>
<protein>
    <submittedName>
        <fullName evidence="1">SRPBCC family protein</fullName>
    </submittedName>
</protein>
<name>A0AA90NFS7_9ACTN</name>
<dbReference type="CDD" id="cd07812">
    <property type="entry name" value="SRPBCC"/>
    <property type="match status" value="1"/>
</dbReference>
<dbReference type="SUPFAM" id="SSF55961">
    <property type="entry name" value="Bet v1-like"/>
    <property type="match status" value="1"/>
</dbReference>
<organism evidence="1 2">
    <name type="scientific">Tsukamurella strandjordii</name>
    <dbReference type="NCBI Taxonomy" id="147577"/>
    <lineage>
        <taxon>Bacteria</taxon>
        <taxon>Bacillati</taxon>
        <taxon>Actinomycetota</taxon>
        <taxon>Actinomycetes</taxon>
        <taxon>Mycobacteriales</taxon>
        <taxon>Tsukamurellaceae</taxon>
        <taxon>Tsukamurella</taxon>
    </lineage>
</organism>
<dbReference type="Pfam" id="PF10604">
    <property type="entry name" value="Polyketide_cyc2"/>
    <property type="match status" value="1"/>
</dbReference>
<dbReference type="InterPro" id="IPR019587">
    <property type="entry name" value="Polyketide_cyclase/dehydratase"/>
</dbReference>
<dbReference type="Gene3D" id="3.30.530.20">
    <property type="match status" value="1"/>
</dbReference>
<dbReference type="RefSeq" id="WP_220657696.1">
    <property type="nucleotide sequence ID" value="NZ_BAAAII010000004.1"/>
</dbReference>
<dbReference type="AlphaFoldDB" id="A0AA90NFS7"/>
<gene>
    <name evidence="1" type="ORF">Q7X28_10485</name>
</gene>
<proteinExistence type="predicted"/>
<keyword evidence="2" id="KW-1185">Reference proteome</keyword>
<dbReference type="EMBL" id="JAUTIX010000003">
    <property type="protein sequence ID" value="MDP0398353.1"/>
    <property type="molecule type" value="Genomic_DNA"/>
</dbReference>